<dbReference type="InterPro" id="IPR051615">
    <property type="entry name" value="Transcr_Regulatory_Elem"/>
</dbReference>
<evidence type="ECO:0000313" key="10">
    <source>
        <dbReference type="EMBL" id="RDW61585.1"/>
    </source>
</evidence>
<dbReference type="CDD" id="cd00067">
    <property type="entry name" value="GAL4"/>
    <property type="match status" value="1"/>
</dbReference>
<evidence type="ECO:0000313" key="11">
    <source>
        <dbReference type="Proteomes" id="UP000256328"/>
    </source>
</evidence>
<dbReference type="SUPFAM" id="SSF57701">
    <property type="entry name" value="Zn2/Cys6 DNA-binding domain"/>
    <property type="match status" value="1"/>
</dbReference>
<evidence type="ECO:0000256" key="7">
    <source>
        <dbReference type="ARBA" id="ARBA00023242"/>
    </source>
</evidence>
<comment type="subcellular location">
    <subcellularLocation>
        <location evidence="1">Nucleus</location>
    </subcellularLocation>
</comment>
<dbReference type="EMBL" id="PDLN01000018">
    <property type="protein sequence ID" value="RDW61585.1"/>
    <property type="molecule type" value="Genomic_DNA"/>
</dbReference>
<dbReference type="PANTHER" id="PTHR31313">
    <property type="entry name" value="TY1 ENHANCER ACTIVATOR"/>
    <property type="match status" value="1"/>
</dbReference>
<keyword evidence="3" id="KW-0862">Zinc</keyword>
<keyword evidence="5 10" id="KW-0238">DNA-binding</keyword>
<dbReference type="InterPro" id="IPR007219">
    <property type="entry name" value="XnlR_reg_dom"/>
</dbReference>
<comment type="caution">
    <text evidence="10">The sequence shown here is derived from an EMBL/GenBank/DDBJ whole genome shotgun (WGS) entry which is preliminary data.</text>
</comment>
<evidence type="ECO:0000256" key="4">
    <source>
        <dbReference type="ARBA" id="ARBA00023015"/>
    </source>
</evidence>
<dbReference type="GO" id="GO:0000981">
    <property type="term" value="F:DNA-binding transcription factor activity, RNA polymerase II-specific"/>
    <property type="evidence" value="ECO:0007669"/>
    <property type="project" value="InterPro"/>
</dbReference>
<evidence type="ECO:0000256" key="8">
    <source>
        <dbReference type="SAM" id="MobiDB-lite"/>
    </source>
</evidence>
<keyword evidence="4" id="KW-0805">Transcription regulation</keyword>
<dbReference type="GO" id="GO:0006351">
    <property type="term" value="P:DNA-templated transcription"/>
    <property type="evidence" value="ECO:0007669"/>
    <property type="project" value="InterPro"/>
</dbReference>
<accession>A0A3D8QIG9</accession>
<keyword evidence="6" id="KW-0804">Transcription</keyword>
<name>A0A3D8QIG9_9HELO</name>
<reference evidence="10 11" key="1">
    <citation type="journal article" date="2018" name="IMA Fungus">
        <title>IMA Genome-F 9: Draft genome sequence of Annulohypoxylon stygium, Aspergillus mulundensis, Berkeleyomyces basicola (syn. Thielaviopsis basicola), Ceratocystis smalleyi, two Cercospora beticola strains, Coleophoma cylindrospora, Fusarium fracticaudum, Phialophora cf. hyalina, and Morchella septimelata.</title>
        <authorList>
            <person name="Wingfield B.D."/>
            <person name="Bills G.F."/>
            <person name="Dong Y."/>
            <person name="Huang W."/>
            <person name="Nel W.J."/>
            <person name="Swalarsk-Parry B.S."/>
            <person name="Vaghefi N."/>
            <person name="Wilken P.M."/>
            <person name="An Z."/>
            <person name="de Beer Z.W."/>
            <person name="De Vos L."/>
            <person name="Chen L."/>
            <person name="Duong T.A."/>
            <person name="Gao Y."/>
            <person name="Hammerbacher A."/>
            <person name="Kikkert J.R."/>
            <person name="Li Y."/>
            <person name="Li H."/>
            <person name="Li K."/>
            <person name="Li Q."/>
            <person name="Liu X."/>
            <person name="Ma X."/>
            <person name="Naidoo K."/>
            <person name="Pethybridge S.J."/>
            <person name="Sun J."/>
            <person name="Steenkamp E.T."/>
            <person name="van der Nest M.A."/>
            <person name="van Wyk S."/>
            <person name="Wingfield M.J."/>
            <person name="Xiong C."/>
            <person name="Yue Q."/>
            <person name="Zhang X."/>
        </authorList>
    </citation>
    <scope>NUCLEOTIDE SEQUENCE [LARGE SCALE GENOMIC DNA]</scope>
    <source>
        <strain evidence="10 11">BP5796</strain>
    </source>
</reference>
<evidence type="ECO:0000256" key="1">
    <source>
        <dbReference type="ARBA" id="ARBA00004123"/>
    </source>
</evidence>
<organism evidence="10 11">
    <name type="scientific">Coleophoma crateriformis</name>
    <dbReference type="NCBI Taxonomy" id="565419"/>
    <lineage>
        <taxon>Eukaryota</taxon>
        <taxon>Fungi</taxon>
        <taxon>Dikarya</taxon>
        <taxon>Ascomycota</taxon>
        <taxon>Pezizomycotina</taxon>
        <taxon>Leotiomycetes</taxon>
        <taxon>Helotiales</taxon>
        <taxon>Dermateaceae</taxon>
        <taxon>Coleophoma</taxon>
    </lineage>
</organism>
<evidence type="ECO:0000256" key="5">
    <source>
        <dbReference type="ARBA" id="ARBA00023125"/>
    </source>
</evidence>
<dbReference type="GO" id="GO:0003677">
    <property type="term" value="F:DNA binding"/>
    <property type="evidence" value="ECO:0007669"/>
    <property type="project" value="UniProtKB-KW"/>
</dbReference>
<dbReference type="PROSITE" id="PS00463">
    <property type="entry name" value="ZN2_CY6_FUNGAL_1"/>
    <property type="match status" value="1"/>
</dbReference>
<dbReference type="InterPro" id="IPR036864">
    <property type="entry name" value="Zn2-C6_fun-type_DNA-bd_sf"/>
</dbReference>
<dbReference type="InterPro" id="IPR001138">
    <property type="entry name" value="Zn2Cys6_DnaBD"/>
</dbReference>
<keyword evidence="11" id="KW-1185">Reference proteome</keyword>
<keyword evidence="2" id="KW-0479">Metal-binding</keyword>
<keyword evidence="7" id="KW-0539">Nucleus</keyword>
<dbReference type="PANTHER" id="PTHR31313:SF81">
    <property type="entry name" value="TY1 ENHANCER ACTIVATOR"/>
    <property type="match status" value="1"/>
</dbReference>
<feature type="domain" description="Zn(2)-C6 fungal-type" evidence="9">
    <location>
        <begin position="43"/>
        <end position="75"/>
    </location>
</feature>
<dbReference type="Gene3D" id="4.10.240.10">
    <property type="entry name" value="Zn(2)-C6 fungal-type DNA-binding domain"/>
    <property type="match status" value="1"/>
</dbReference>
<evidence type="ECO:0000256" key="2">
    <source>
        <dbReference type="ARBA" id="ARBA00022723"/>
    </source>
</evidence>
<dbReference type="PROSITE" id="PS50048">
    <property type="entry name" value="ZN2_CY6_FUNGAL_2"/>
    <property type="match status" value="1"/>
</dbReference>
<sequence length="855" mass="96106">MTTSTAFEGTAPEVLDLSPLKTSIESGTAAKKPSGTRHRASIACASCRDRRIRCVVPPGERDCTQCKRSKTECIIRNDDERRRYLQVLPHAETHINGSRPISKAYMSSLTDRVALLEGLLTEKGQDIPPANYPPKTRAEAPVPANTMQPNENPPPPASTSQQDNTTPRSIADESTDGDHGGYQEHQNMAFSGNHPPARMQSHRKEGLVHMLLSTRGHLSFDQLSGRLRFFGPTSNLHIYADNTSAVDIRESPEQVRRTERIIRSLTIETHDYLMDLFWTWYNTVLHVVHREAFEEDMANSNNKYYSGFLHISMLAMGYRYADLDREDMKKITLGNRECTLHREAKYMLDMELERPGGIPSVQAFLLLGDLECGVGRDNTGWMYAGMANRLCFDIGLHLDCSNDGLPEKEVQIRHMTLFACVIYDKYWALFLGRPTGIKSSDLEMYRLSKQFGSLTACKPAGPQKSLETQIYEELLDLMELAGKIAEIRDNPAQTSHDQEKANSAYLNVMNLDRQMQTWYRRLPENLVWKPANIQTAPFSFFLLHQQYHCSLILLHRPWAKYEDPTPSTSEDGVEDESFMNVDDNHCFMSRSICTRQAIRVARIFWHHRQRFDTRLIFVTGMQHAGTAATALVAALAFIKNPHDRRNNMQYLECLASALHDMAFTFQPAASMSSVLQAVMLELQNASSKTPPPELPYLCGDNGAVPGMRRDSSCRDPEDEDVRTFKKRQLSKSSTRPARAEMSASSSSSSAKFTPQLTNTEMTPASLPTPFLESDLERRDGFVMITPRSERAAWPSLDANLNALDYPMTTFGGMNTMPSSLWMGAGEGLSPFPTNGDGSGAMSGEGKNHELDFFSF</sequence>
<dbReference type="CDD" id="cd12148">
    <property type="entry name" value="fungal_TF_MHR"/>
    <property type="match status" value="1"/>
</dbReference>
<feature type="region of interest" description="Disordered" evidence="8">
    <location>
        <begin position="686"/>
        <end position="770"/>
    </location>
</feature>
<dbReference type="OrthoDB" id="2154091at2759"/>
<dbReference type="Pfam" id="PF04082">
    <property type="entry name" value="Fungal_trans"/>
    <property type="match status" value="1"/>
</dbReference>
<evidence type="ECO:0000256" key="6">
    <source>
        <dbReference type="ARBA" id="ARBA00023163"/>
    </source>
</evidence>
<dbReference type="GO" id="GO:0008270">
    <property type="term" value="F:zinc ion binding"/>
    <property type="evidence" value="ECO:0007669"/>
    <property type="project" value="InterPro"/>
</dbReference>
<dbReference type="AlphaFoldDB" id="A0A3D8QIG9"/>
<evidence type="ECO:0000256" key="3">
    <source>
        <dbReference type="ARBA" id="ARBA00022833"/>
    </source>
</evidence>
<dbReference type="Proteomes" id="UP000256328">
    <property type="component" value="Unassembled WGS sequence"/>
</dbReference>
<proteinExistence type="predicted"/>
<dbReference type="SMART" id="SM00906">
    <property type="entry name" value="Fungal_trans"/>
    <property type="match status" value="1"/>
</dbReference>
<feature type="compositionally biased region" description="Polar residues" evidence="8">
    <location>
        <begin position="751"/>
        <end position="762"/>
    </location>
</feature>
<protein>
    <submittedName>
        <fullName evidence="10">Zn2 DNA-binding protein-2</fullName>
    </submittedName>
</protein>
<feature type="compositionally biased region" description="Polar residues" evidence="8">
    <location>
        <begin position="158"/>
        <end position="168"/>
    </location>
</feature>
<gene>
    <name evidence="10" type="ORF">BP5796_11477</name>
</gene>
<dbReference type="GO" id="GO:0005634">
    <property type="term" value="C:nucleus"/>
    <property type="evidence" value="ECO:0007669"/>
    <property type="project" value="UniProtKB-SubCell"/>
</dbReference>
<evidence type="ECO:0000259" key="9">
    <source>
        <dbReference type="PROSITE" id="PS50048"/>
    </source>
</evidence>
<feature type="region of interest" description="Disordered" evidence="8">
    <location>
        <begin position="124"/>
        <end position="202"/>
    </location>
</feature>